<feature type="transmembrane region" description="Helical" evidence="1">
    <location>
        <begin position="6"/>
        <end position="24"/>
    </location>
</feature>
<feature type="transmembrane region" description="Helical" evidence="1">
    <location>
        <begin position="213"/>
        <end position="237"/>
    </location>
</feature>
<reference evidence="2" key="1">
    <citation type="submission" date="2023-06" db="EMBL/GenBank/DDBJ databases">
        <title>Genome-scale phylogeny and comparative genomics of the fungal order Sordariales.</title>
        <authorList>
            <consortium name="Lawrence Berkeley National Laboratory"/>
            <person name="Hensen N."/>
            <person name="Bonometti L."/>
            <person name="Westerberg I."/>
            <person name="Brannstrom I.O."/>
            <person name="Guillou S."/>
            <person name="Cros-Aarteil S."/>
            <person name="Calhoun S."/>
            <person name="Haridas S."/>
            <person name="Kuo A."/>
            <person name="Mondo S."/>
            <person name="Pangilinan J."/>
            <person name="Riley R."/>
            <person name="Labutti K."/>
            <person name="Andreopoulos B."/>
            <person name="Lipzen A."/>
            <person name="Chen C."/>
            <person name="Yanf M."/>
            <person name="Daum C."/>
            <person name="Ng V."/>
            <person name="Clum A."/>
            <person name="Steindorff A."/>
            <person name="Ohm R."/>
            <person name="Martin F."/>
            <person name="Silar P."/>
            <person name="Natvig D."/>
            <person name="Lalanne C."/>
            <person name="Gautier V."/>
            <person name="Ament-Velasquez S.L."/>
            <person name="Kruys A."/>
            <person name="Hutchinson M.I."/>
            <person name="Powell A.J."/>
            <person name="Barry K."/>
            <person name="Miller A.N."/>
            <person name="Grigoriev I.V."/>
            <person name="Debuchy R."/>
            <person name="Gladieux P."/>
            <person name="Thoren M.H."/>
            <person name="Johannesson H."/>
        </authorList>
    </citation>
    <scope>NUCLEOTIDE SEQUENCE</scope>
    <source>
        <strain evidence="2">SMH4607-1</strain>
    </source>
</reference>
<organism evidence="2 3">
    <name type="scientific">Lasiosphaeris hirsuta</name>
    <dbReference type="NCBI Taxonomy" id="260670"/>
    <lineage>
        <taxon>Eukaryota</taxon>
        <taxon>Fungi</taxon>
        <taxon>Dikarya</taxon>
        <taxon>Ascomycota</taxon>
        <taxon>Pezizomycotina</taxon>
        <taxon>Sordariomycetes</taxon>
        <taxon>Sordariomycetidae</taxon>
        <taxon>Sordariales</taxon>
        <taxon>Lasiosphaeriaceae</taxon>
        <taxon>Lasiosphaeris</taxon>
    </lineage>
</organism>
<evidence type="ECO:0000313" key="2">
    <source>
        <dbReference type="EMBL" id="KAK0716373.1"/>
    </source>
</evidence>
<dbReference type="PANTHER" id="PTHR35179:SF1">
    <property type="entry name" value="INTEGRAL MEMBRANE PROTEIN"/>
    <property type="match status" value="1"/>
</dbReference>
<evidence type="ECO:0000256" key="1">
    <source>
        <dbReference type="SAM" id="Phobius"/>
    </source>
</evidence>
<keyword evidence="1" id="KW-0812">Transmembrane</keyword>
<name>A0AA40DYM1_9PEZI</name>
<gene>
    <name evidence="2" type="ORF">B0H67DRAFT_601572</name>
</gene>
<dbReference type="AlphaFoldDB" id="A0AA40DYM1"/>
<protein>
    <submittedName>
        <fullName evidence="2">Uncharacterized protein</fullName>
    </submittedName>
</protein>
<feature type="transmembrane region" description="Helical" evidence="1">
    <location>
        <begin position="153"/>
        <end position="174"/>
    </location>
</feature>
<evidence type="ECO:0000313" key="3">
    <source>
        <dbReference type="Proteomes" id="UP001172102"/>
    </source>
</evidence>
<feature type="transmembrane region" description="Helical" evidence="1">
    <location>
        <begin position="68"/>
        <end position="88"/>
    </location>
</feature>
<keyword evidence="1" id="KW-1133">Transmembrane helix</keyword>
<keyword evidence="1" id="KW-0472">Membrane</keyword>
<sequence length="348" mass="38631">MDLASFYFGAFLGVFIFTFAKVLGQTRLVWKRTRKLANLYLCMLWVEAWVNMIFALITFLFLNDVIPSSLPFLLGIAVALWATQTQLLTQIIANRVSLIMVDRHKARMLRWGLCSAIGCINVAVGVIWTRAHMPSATPAQKHLNLTFERAEKSFFLVVDLGLNLFFLYLVRFRLIAEGLTKYWRLYNFNATMVGVSTSMDCLLLGFLSLSNSYLYVQFAPLAYIVKLYIEITIAILISKVARSGATSKDDGHYARKSTNFNPSRATSSVTITGGRQSQVLSQAISHLSARHGDIELACAANDSSSETALVTPPNKHSILRTIETTVQVGCRTDTMDQNSQAGGRACGS</sequence>
<proteinExistence type="predicted"/>
<dbReference type="EMBL" id="JAUKUA010000004">
    <property type="protein sequence ID" value="KAK0716373.1"/>
    <property type="molecule type" value="Genomic_DNA"/>
</dbReference>
<feature type="transmembrane region" description="Helical" evidence="1">
    <location>
        <begin position="36"/>
        <end position="62"/>
    </location>
</feature>
<keyword evidence="3" id="KW-1185">Reference proteome</keyword>
<dbReference type="Proteomes" id="UP001172102">
    <property type="component" value="Unassembled WGS sequence"/>
</dbReference>
<accession>A0AA40DYM1</accession>
<comment type="caution">
    <text evidence="2">The sequence shown here is derived from an EMBL/GenBank/DDBJ whole genome shotgun (WGS) entry which is preliminary data.</text>
</comment>
<feature type="transmembrane region" description="Helical" evidence="1">
    <location>
        <begin position="186"/>
        <end position="207"/>
    </location>
</feature>
<dbReference type="PANTHER" id="PTHR35179">
    <property type="entry name" value="PROTEIN CBG02620"/>
    <property type="match status" value="1"/>
</dbReference>
<feature type="transmembrane region" description="Helical" evidence="1">
    <location>
        <begin position="109"/>
        <end position="128"/>
    </location>
</feature>